<evidence type="ECO:0000313" key="3">
    <source>
        <dbReference type="Proteomes" id="UP000199515"/>
    </source>
</evidence>
<dbReference type="EMBL" id="FNON01000006">
    <property type="protein sequence ID" value="SDY69409.1"/>
    <property type="molecule type" value="Genomic_DNA"/>
</dbReference>
<dbReference type="Gene3D" id="2.50.20.20">
    <property type="match status" value="1"/>
</dbReference>
<dbReference type="AlphaFoldDB" id="A0A1H3LZF6"/>
<gene>
    <name evidence="2" type="ORF">SAMN05421504_106413</name>
</gene>
<dbReference type="PROSITE" id="PS51257">
    <property type="entry name" value="PROKAR_LIPOPROTEIN"/>
    <property type="match status" value="1"/>
</dbReference>
<evidence type="ECO:0000313" key="2">
    <source>
        <dbReference type="EMBL" id="SDY69409.1"/>
    </source>
</evidence>
<name>A0A1H3LZF6_9PSEU</name>
<protein>
    <recommendedName>
        <fullName evidence="4">Lipoprotein</fullName>
    </recommendedName>
</protein>
<dbReference type="STRING" id="589385.SAMN05421504_106413"/>
<organism evidence="2 3">
    <name type="scientific">Amycolatopsis xylanica</name>
    <dbReference type="NCBI Taxonomy" id="589385"/>
    <lineage>
        <taxon>Bacteria</taxon>
        <taxon>Bacillati</taxon>
        <taxon>Actinomycetota</taxon>
        <taxon>Actinomycetes</taxon>
        <taxon>Pseudonocardiales</taxon>
        <taxon>Pseudonocardiaceae</taxon>
        <taxon>Amycolatopsis</taxon>
    </lineage>
</organism>
<feature type="region of interest" description="Disordered" evidence="1">
    <location>
        <begin position="23"/>
        <end position="43"/>
    </location>
</feature>
<keyword evidence="3" id="KW-1185">Reference proteome</keyword>
<evidence type="ECO:0008006" key="4">
    <source>
        <dbReference type="Google" id="ProtNLM"/>
    </source>
</evidence>
<reference evidence="2 3" key="1">
    <citation type="submission" date="2016-10" db="EMBL/GenBank/DDBJ databases">
        <authorList>
            <person name="de Groot N.N."/>
        </authorList>
    </citation>
    <scope>NUCLEOTIDE SEQUENCE [LARGE SCALE GENOMIC DNA]</scope>
    <source>
        <strain evidence="2 3">CPCC 202699</strain>
    </source>
</reference>
<dbReference type="OrthoDB" id="3427828at2"/>
<sequence>MRVLMAGLVLLAIAGCDAPGQSAGGVVQLSPTQPSSPPPVTHRVGGAGSLVEAVTKAVLAKSTYHFVVVPSDGLLKPSEGDARVLRLAEPVKSVVDGLELASTVRTPLQQGRPLDELRLVTAQGESYAKLPAEFEKQKGKPWLPLPRNLDSELNNNLLEVHDSLAQAVTPTNYHLPIIAAGGFIHATAVEGQCVRHSVTVDLKQAAEKVESVYLKEEMQYALGSGGKTVEYELLVCRGDELAQLKMIVPVMSTGKVSTTEIRFSDWGKPVTIAAPPDAETFGR</sequence>
<proteinExistence type="predicted"/>
<evidence type="ECO:0000256" key="1">
    <source>
        <dbReference type="SAM" id="MobiDB-lite"/>
    </source>
</evidence>
<dbReference type="Proteomes" id="UP000199515">
    <property type="component" value="Unassembled WGS sequence"/>
</dbReference>
<dbReference type="RefSeq" id="WP_143047167.1">
    <property type="nucleotide sequence ID" value="NZ_FNON01000006.1"/>
</dbReference>
<accession>A0A1H3LZF6</accession>